<dbReference type="AlphaFoldDB" id="A0A6G0X328"/>
<dbReference type="VEuPathDB" id="FungiDB:AeMF1_014462"/>
<feature type="signal peptide" evidence="2">
    <location>
        <begin position="1"/>
        <end position="15"/>
    </location>
</feature>
<organism evidence="3 4">
    <name type="scientific">Aphanomyces euteiches</name>
    <dbReference type="NCBI Taxonomy" id="100861"/>
    <lineage>
        <taxon>Eukaryota</taxon>
        <taxon>Sar</taxon>
        <taxon>Stramenopiles</taxon>
        <taxon>Oomycota</taxon>
        <taxon>Saprolegniomycetes</taxon>
        <taxon>Saprolegniales</taxon>
        <taxon>Verrucalvaceae</taxon>
        <taxon>Aphanomyces</taxon>
    </lineage>
</organism>
<comment type="caution">
    <text evidence="3">The sequence shown here is derived from an EMBL/GenBank/DDBJ whole genome shotgun (WGS) entry which is preliminary data.</text>
</comment>
<name>A0A6G0X328_9STRA</name>
<keyword evidence="2" id="KW-0732">Signal</keyword>
<protein>
    <recommendedName>
        <fullName evidence="5">Pacifastin domain-containing protein</fullName>
    </recommendedName>
</protein>
<evidence type="ECO:0000256" key="2">
    <source>
        <dbReference type="SAM" id="SignalP"/>
    </source>
</evidence>
<evidence type="ECO:0000256" key="1">
    <source>
        <dbReference type="SAM" id="MobiDB-lite"/>
    </source>
</evidence>
<evidence type="ECO:0000313" key="3">
    <source>
        <dbReference type="EMBL" id="KAF0734267.1"/>
    </source>
</evidence>
<dbReference type="Proteomes" id="UP000481153">
    <property type="component" value="Unassembled WGS sequence"/>
</dbReference>
<evidence type="ECO:0000313" key="4">
    <source>
        <dbReference type="Proteomes" id="UP000481153"/>
    </source>
</evidence>
<evidence type="ECO:0008006" key="5">
    <source>
        <dbReference type="Google" id="ProtNLM"/>
    </source>
</evidence>
<sequence>MQILVLLIVSTALHANAIAAFQFNATTCVQLGSGCVFEPVTRQCICSNTPPSDEPIPSSTAAPPATLTARPTIAPSSSLPPSQRPSSTAALTKSPTTSAAPTAAPTIAPVVPPPSPTFPTCGRDRCGICYFTGDECRCPCSSPL</sequence>
<reference evidence="3 4" key="1">
    <citation type="submission" date="2019-07" db="EMBL/GenBank/DDBJ databases">
        <title>Genomics analysis of Aphanomyces spp. identifies a new class of oomycete effector associated with host adaptation.</title>
        <authorList>
            <person name="Gaulin E."/>
        </authorList>
    </citation>
    <scope>NUCLEOTIDE SEQUENCE [LARGE SCALE GENOMIC DNA]</scope>
    <source>
        <strain evidence="3 4">ATCC 201684</strain>
    </source>
</reference>
<accession>A0A6G0X328</accession>
<keyword evidence="4" id="KW-1185">Reference proteome</keyword>
<feature type="compositionally biased region" description="Low complexity" evidence="1">
    <location>
        <begin position="55"/>
        <end position="109"/>
    </location>
</feature>
<gene>
    <name evidence="3" type="ORF">Ae201684_009128</name>
</gene>
<proteinExistence type="predicted"/>
<dbReference type="EMBL" id="VJMJ01000117">
    <property type="protein sequence ID" value="KAF0734267.1"/>
    <property type="molecule type" value="Genomic_DNA"/>
</dbReference>
<feature type="region of interest" description="Disordered" evidence="1">
    <location>
        <begin position="48"/>
        <end position="114"/>
    </location>
</feature>
<feature type="chain" id="PRO_5026333945" description="Pacifastin domain-containing protein" evidence="2">
    <location>
        <begin position="16"/>
        <end position="144"/>
    </location>
</feature>